<feature type="region of interest" description="Disordered" evidence="7">
    <location>
        <begin position="514"/>
        <end position="664"/>
    </location>
</feature>
<feature type="compositionally biased region" description="Basic residues" evidence="7">
    <location>
        <begin position="472"/>
        <end position="486"/>
    </location>
</feature>
<keyword evidence="6" id="KW-0175">Coiled coil</keyword>
<evidence type="ECO:0000256" key="6">
    <source>
        <dbReference type="ARBA" id="ARBA00023054"/>
    </source>
</evidence>
<dbReference type="GeneID" id="25260275"/>
<dbReference type="GO" id="GO:0005737">
    <property type="term" value="C:cytoplasm"/>
    <property type="evidence" value="ECO:0007669"/>
    <property type="project" value="UniProtKB-SubCell"/>
</dbReference>
<reference evidence="8 9" key="1">
    <citation type="submission" date="2014-04" db="EMBL/GenBank/DDBJ databases">
        <title>A new species of microsporidia sheds light on the evolution of extreme parasitism.</title>
        <authorList>
            <person name="Haag K.L."/>
            <person name="James T.Y."/>
            <person name="Larsson R."/>
            <person name="Schaer T.M."/>
            <person name="Refardt D."/>
            <person name="Pombert J.-F."/>
            <person name="Ebert D."/>
        </authorList>
    </citation>
    <scope>NUCLEOTIDE SEQUENCE [LARGE SCALE GENOMIC DNA]</scope>
    <source>
        <strain evidence="8 9">UGP3</strain>
        <tissue evidence="8">Spores</tissue>
    </source>
</reference>
<organism evidence="8 9">
    <name type="scientific">Mitosporidium daphniae</name>
    <dbReference type="NCBI Taxonomy" id="1485682"/>
    <lineage>
        <taxon>Eukaryota</taxon>
        <taxon>Fungi</taxon>
        <taxon>Fungi incertae sedis</taxon>
        <taxon>Microsporidia</taxon>
        <taxon>Mitosporidium</taxon>
    </lineage>
</organism>
<evidence type="ECO:0000256" key="5">
    <source>
        <dbReference type="ARBA" id="ARBA00022490"/>
    </source>
</evidence>
<evidence type="ECO:0000256" key="3">
    <source>
        <dbReference type="ARBA" id="ARBA00015112"/>
    </source>
</evidence>
<dbReference type="HOGENOM" id="CLU_356040_0_0_1"/>
<keyword evidence="9" id="KW-1185">Reference proteome</keyword>
<gene>
    <name evidence="8" type="ORF">DI09_53p150</name>
</gene>
<protein>
    <recommendedName>
        <fullName evidence="4">Stress response protein NST1</fullName>
    </recommendedName>
    <alternativeName>
        <fullName evidence="3">Stress response protein nst1</fullName>
    </alternativeName>
</protein>
<dbReference type="EMBL" id="JMKJ01000488">
    <property type="protein sequence ID" value="KGG50843.1"/>
    <property type="molecule type" value="Genomic_DNA"/>
</dbReference>
<feature type="compositionally biased region" description="Basic and acidic residues" evidence="7">
    <location>
        <begin position="532"/>
        <end position="556"/>
    </location>
</feature>
<feature type="compositionally biased region" description="Acidic residues" evidence="7">
    <location>
        <begin position="373"/>
        <end position="389"/>
    </location>
</feature>
<feature type="compositionally biased region" description="Polar residues" evidence="7">
    <location>
        <begin position="557"/>
        <end position="566"/>
    </location>
</feature>
<dbReference type="Proteomes" id="UP000029725">
    <property type="component" value="Unassembled WGS sequence"/>
</dbReference>
<evidence type="ECO:0000256" key="7">
    <source>
        <dbReference type="SAM" id="MobiDB-lite"/>
    </source>
</evidence>
<name>A0A098VP97_9MICR</name>
<evidence type="ECO:0000313" key="9">
    <source>
        <dbReference type="Proteomes" id="UP000029725"/>
    </source>
</evidence>
<keyword evidence="5" id="KW-0963">Cytoplasm</keyword>
<feature type="compositionally biased region" description="Polar residues" evidence="7">
    <location>
        <begin position="620"/>
        <end position="642"/>
    </location>
</feature>
<evidence type="ECO:0000313" key="8">
    <source>
        <dbReference type="EMBL" id="KGG50843.1"/>
    </source>
</evidence>
<proteinExistence type="inferred from homology"/>
<comment type="caution">
    <text evidence="8">The sequence shown here is derived from an EMBL/GenBank/DDBJ whole genome shotgun (WGS) entry which is preliminary data.</text>
</comment>
<feature type="region of interest" description="Disordered" evidence="7">
    <location>
        <begin position="367"/>
        <end position="408"/>
    </location>
</feature>
<dbReference type="RefSeq" id="XP_013237270.1">
    <property type="nucleotide sequence ID" value="XM_013381816.1"/>
</dbReference>
<dbReference type="AlphaFoldDB" id="A0A098VP97"/>
<feature type="compositionally biased region" description="Low complexity" evidence="7">
    <location>
        <begin position="567"/>
        <end position="578"/>
    </location>
</feature>
<dbReference type="VEuPathDB" id="MicrosporidiaDB:DI09_53p150"/>
<evidence type="ECO:0000256" key="1">
    <source>
        <dbReference type="ARBA" id="ARBA00004496"/>
    </source>
</evidence>
<dbReference type="InterPro" id="IPR025279">
    <property type="entry name" value="NST1"/>
</dbReference>
<dbReference type="OrthoDB" id="21629at2759"/>
<evidence type="ECO:0000256" key="4">
    <source>
        <dbReference type="ARBA" id="ARBA00020733"/>
    </source>
</evidence>
<evidence type="ECO:0000256" key="2">
    <source>
        <dbReference type="ARBA" id="ARBA00007112"/>
    </source>
</evidence>
<feature type="region of interest" description="Disordered" evidence="7">
    <location>
        <begin position="462"/>
        <end position="502"/>
    </location>
</feature>
<sequence length="788" mass="87724">MAKSHNASNGGVVVHNKTKKESPSSASKSATSFMRAFCRETSLPQGTRNGAHSPINHTTHQTQWDHPVLMTKASSLVPSFWTFLSPVEQNCVKNYWLDLKPHERSWLVSAEKAHVLTLFSRHKTLSCGCTFCHRRRAIVEEEIIALYDAYALELESFSTSVALSRGPNRESQPTLSELFMTYEDVLDDEYLVCEQESEENGDVYPLDDEDDQFIEELDVEDESDTFITEARSASSYRNSHFFPTDGPSREIAFRSALMSIAGDLLQNDGRRFVGLFEKLAERRIRFEKGPENPHRATQNNTIFTPIDLPYHPQDSDDIKTKEPFICSPEIDSNATAAAVANAAASSFLCHRHLQNPPKAQRPAVNEYASLNGDGDDDDSEYDTESEEEAGYLNRYTQRQPHLREGPFQGSFEENQIEEGRRIFQVIAAKAFEQKAVVAFKEMSAMARLRALALEEQTEASEREAKAQAQRLARQKKRQAKKKKKKGGNILPTNPSETETFDDQSMIESLVEAPIENVPADEKQELTNFQTDTDSRHRDDSYGEYRESPPLERESKDSIPTSGSSSFTANTEKATAKKTQLAYSEQIIGPDSEWKKKLPKKPSSGEIDSKSSLKAKKNRDPNNASSSKNVTSTKDTAPNVRNNRNTKKAEKAPDSANNSKPIPKSLSCPADLISFANKSRPEAIINVEETHTKDQNGSICGRSSLLYDDASIPSGHLDIDDILGWTPPPISNPLFNNSGHSQVSMLPSTASISFSSAKFFPPPPGFSPLSLPNVGLKKNEPVIFPPSHL</sequence>
<comment type="similarity">
    <text evidence="2">Belongs to the NST1 family.</text>
</comment>
<accession>A0A098VP97</accession>
<comment type="subcellular location">
    <subcellularLocation>
        <location evidence="1">Cytoplasm</location>
    </subcellularLocation>
</comment>
<feature type="region of interest" description="Disordered" evidence="7">
    <location>
        <begin position="1"/>
        <end position="27"/>
    </location>
</feature>
<dbReference type="Pfam" id="PF13945">
    <property type="entry name" value="NST1"/>
    <property type="match status" value="1"/>
</dbReference>